<dbReference type="NCBIfam" id="TIGR01245">
    <property type="entry name" value="trpD"/>
    <property type="match status" value="1"/>
</dbReference>
<dbReference type="GO" id="GO:0005829">
    <property type="term" value="C:cytosol"/>
    <property type="evidence" value="ECO:0007669"/>
    <property type="project" value="TreeGrafter"/>
</dbReference>
<gene>
    <name evidence="10" type="ORF">UFOPK2683_01308</name>
    <name evidence="11" type="ORF">UFOPK3605_00400</name>
    <name evidence="12" type="ORF">UFOPK3897_00901</name>
    <name evidence="13" type="ORF">UFOPK4121_00972</name>
</gene>
<dbReference type="SUPFAM" id="SSF47648">
    <property type="entry name" value="Nucleoside phosphorylase/phosphoribosyltransferase N-terminal domain"/>
    <property type="match status" value="1"/>
</dbReference>
<keyword evidence="3" id="KW-0028">Amino-acid biosynthesis</keyword>
<dbReference type="InterPro" id="IPR035902">
    <property type="entry name" value="Nuc_phospho_transferase"/>
</dbReference>
<dbReference type="InterPro" id="IPR000312">
    <property type="entry name" value="Glycosyl_Trfase_fam3"/>
</dbReference>
<protein>
    <recommendedName>
        <fullName evidence="2">anthranilate phosphoribosyltransferase</fullName>
        <ecNumber evidence="2">2.4.2.18</ecNumber>
    </recommendedName>
</protein>
<dbReference type="InterPro" id="IPR036320">
    <property type="entry name" value="Glycosyl_Trfase_fam3_N_dom_sf"/>
</dbReference>
<keyword evidence="4" id="KW-0328">Glycosyltransferase</keyword>
<dbReference type="SUPFAM" id="SSF52418">
    <property type="entry name" value="Nucleoside phosphorylase/phosphoribosyltransferase catalytic domain"/>
    <property type="match status" value="1"/>
</dbReference>
<keyword evidence="7" id="KW-0057">Aromatic amino acid biosynthesis</keyword>
<evidence type="ECO:0000259" key="9">
    <source>
        <dbReference type="Pfam" id="PF02885"/>
    </source>
</evidence>
<dbReference type="InterPro" id="IPR017459">
    <property type="entry name" value="Glycosyl_Trfase_fam3_N_dom"/>
</dbReference>
<evidence type="ECO:0000256" key="2">
    <source>
        <dbReference type="ARBA" id="ARBA00011948"/>
    </source>
</evidence>
<feature type="domain" description="Glycosyl transferase family 3" evidence="8">
    <location>
        <begin position="84"/>
        <end position="333"/>
    </location>
</feature>
<dbReference type="FunFam" id="3.40.1030.10:FF:000002">
    <property type="entry name" value="Anthranilate phosphoribosyltransferase"/>
    <property type="match status" value="1"/>
</dbReference>
<sequence>MANSSASSELWPDVLGRLLAGDDLPDDLVEATFTQILTGAATDAQIAGLVVGLRAKGESASELAAMVRTTLSFAENLTITPGSPLVDTCGTGGDRTGTVNVSTMAALIAAGAGARVVKHGNRASSSRCGSADVLEELGVAIDLGPQGVARCVEEVGIGFCFAPRFHASFRFAAAARRDLGVTTTFNLLGPLANPARVKHQALGVSDANMAEKMLITLAELGSEHVLVFFGHDGFDELTTTTTSTIFELKAGSITNYKIDPTELGLANTTLESLAGGDANTNAAIVDKTLAGEIGPVRDIAVLNAAAALVAADHATDFSEGISQAIAAIDSGAARAILESWVAVSSEARASEA</sequence>
<comment type="pathway">
    <text evidence="1">Amino-acid biosynthesis; L-tryptophan biosynthesis; L-tryptophan from chorismate: step 2/5.</text>
</comment>
<evidence type="ECO:0000256" key="7">
    <source>
        <dbReference type="ARBA" id="ARBA00023141"/>
    </source>
</evidence>
<dbReference type="HAMAP" id="MF_00211">
    <property type="entry name" value="TrpD"/>
    <property type="match status" value="1"/>
</dbReference>
<keyword evidence="5" id="KW-0808">Transferase</keyword>
<dbReference type="Pfam" id="PF02885">
    <property type="entry name" value="Glycos_trans_3N"/>
    <property type="match status" value="1"/>
</dbReference>
<dbReference type="GO" id="GO:0004048">
    <property type="term" value="F:anthranilate phosphoribosyltransferase activity"/>
    <property type="evidence" value="ECO:0007669"/>
    <property type="project" value="UniProtKB-EC"/>
</dbReference>
<dbReference type="GO" id="GO:0000162">
    <property type="term" value="P:L-tryptophan biosynthetic process"/>
    <property type="evidence" value="ECO:0007669"/>
    <property type="project" value="UniProtKB-KW"/>
</dbReference>
<dbReference type="PANTHER" id="PTHR43285:SF2">
    <property type="entry name" value="ANTHRANILATE PHOSPHORIBOSYLTRANSFERASE"/>
    <property type="match status" value="1"/>
</dbReference>
<dbReference type="AlphaFoldDB" id="A0A6J7RC38"/>
<name>A0A6J7RC38_9ZZZZ</name>
<dbReference type="PANTHER" id="PTHR43285">
    <property type="entry name" value="ANTHRANILATE PHOSPHORIBOSYLTRANSFERASE"/>
    <property type="match status" value="1"/>
</dbReference>
<dbReference type="EC" id="2.4.2.18" evidence="2"/>
<organism evidence="13">
    <name type="scientific">freshwater metagenome</name>
    <dbReference type="NCBI Taxonomy" id="449393"/>
    <lineage>
        <taxon>unclassified sequences</taxon>
        <taxon>metagenomes</taxon>
        <taxon>ecological metagenomes</taxon>
    </lineage>
</organism>
<dbReference type="EMBL" id="CAFBPQ010000028">
    <property type="protein sequence ID" value="CAB5026188.1"/>
    <property type="molecule type" value="Genomic_DNA"/>
</dbReference>
<keyword evidence="6" id="KW-0822">Tryptophan biosynthesis</keyword>
<dbReference type="Gene3D" id="3.40.1030.10">
    <property type="entry name" value="Nucleoside phosphorylase/phosphoribosyltransferase catalytic domain"/>
    <property type="match status" value="1"/>
</dbReference>
<dbReference type="Pfam" id="PF00591">
    <property type="entry name" value="Glycos_transf_3"/>
    <property type="match status" value="1"/>
</dbReference>
<evidence type="ECO:0000313" key="10">
    <source>
        <dbReference type="EMBL" id="CAB4731456.1"/>
    </source>
</evidence>
<evidence type="ECO:0000313" key="11">
    <source>
        <dbReference type="EMBL" id="CAB4899402.1"/>
    </source>
</evidence>
<dbReference type="EMBL" id="CAFBOF010000016">
    <property type="protein sequence ID" value="CAB4977497.1"/>
    <property type="molecule type" value="Genomic_DNA"/>
</dbReference>
<evidence type="ECO:0000259" key="8">
    <source>
        <dbReference type="Pfam" id="PF00591"/>
    </source>
</evidence>
<dbReference type="InterPro" id="IPR005940">
    <property type="entry name" value="Anthranilate_Pribosyl_Tfrase"/>
</dbReference>
<feature type="domain" description="Glycosyl transferase family 3 N-terminal" evidence="9">
    <location>
        <begin position="13"/>
        <end position="73"/>
    </location>
</feature>
<reference evidence="13" key="1">
    <citation type="submission" date="2020-05" db="EMBL/GenBank/DDBJ databases">
        <authorList>
            <person name="Chiriac C."/>
            <person name="Salcher M."/>
            <person name="Ghai R."/>
            <person name="Kavagutti S V."/>
        </authorList>
    </citation>
    <scope>NUCLEOTIDE SEQUENCE</scope>
</reference>
<evidence type="ECO:0000313" key="13">
    <source>
        <dbReference type="EMBL" id="CAB5026188.1"/>
    </source>
</evidence>
<proteinExistence type="inferred from homology"/>
<evidence type="ECO:0000256" key="5">
    <source>
        <dbReference type="ARBA" id="ARBA00022679"/>
    </source>
</evidence>
<dbReference type="EMBL" id="CAEZYK010000091">
    <property type="protein sequence ID" value="CAB4731456.1"/>
    <property type="molecule type" value="Genomic_DNA"/>
</dbReference>
<evidence type="ECO:0000256" key="4">
    <source>
        <dbReference type="ARBA" id="ARBA00022676"/>
    </source>
</evidence>
<dbReference type="Gene3D" id="1.20.970.10">
    <property type="entry name" value="Transferase, Pyrimidine Nucleoside Phosphorylase, Chain C"/>
    <property type="match status" value="1"/>
</dbReference>
<evidence type="ECO:0000256" key="3">
    <source>
        <dbReference type="ARBA" id="ARBA00022605"/>
    </source>
</evidence>
<evidence type="ECO:0000256" key="6">
    <source>
        <dbReference type="ARBA" id="ARBA00022822"/>
    </source>
</evidence>
<evidence type="ECO:0000256" key="1">
    <source>
        <dbReference type="ARBA" id="ARBA00004907"/>
    </source>
</evidence>
<evidence type="ECO:0000313" key="12">
    <source>
        <dbReference type="EMBL" id="CAB4977497.1"/>
    </source>
</evidence>
<dbReference type="EMBL" id="CAFBMM010000010">
    <property type="protein sequence ID" value="CAB4899402.1"/>
    <property type="molecule type" value="Genomic_DNA"/>
</dbReference>
<accession>A0A6J7RC38</accession>